<evidence type="ECO:0000256" key="5">
    <source>
        <dbReference type="ARBA" id="ARBA00022927"/>
    </source>
</evidence>
<dbReference type="GO" id="GO:0043952">
    <property type="term" value="P:protein transport by the Sec complex"/>
    <property type="evidence" value="ECO:0007669"/>
    <property type="project" value="UniProtKB-UniRule"/>
</dbReference>
<evidence type="ECO:0000256" key="2">
    <source>
        <dbReference type="ARBA" id="ARBA00022448"/>
    </source>
</evidence>
<dbReference type="GO" id="GO:0006605">
    <property type="term" value="P:protein targeting"/>
    <property type="evidence" value="ECO:0007669"/>
    <property type="project" value="UniProtKB-UniRule"/>
</dbReference>
<feature type="region of interest" description="Disordered" evidence="10">
    <location>
        <begin position="1"/>
        <end position="61"/>
    </location>
</feature>
<keyword evidence="8 9" id="KW-0472">Membrane</keyword>
<evidence type="ECO:0000256" key="3">
    <source>
        <dbReference type="ARBA" id="ARBA00022475"/>
    </source>
</evidence>
<dbReference type="Pfam" id="PF00584">
    <property type="entry name" value="SecE"/>
    <property type="match status" value="1"/>
</dbReference>
<evidence type="ECO:0000256" key="10">
    <source>
        <dbReference type="SAM" id="MobiDB-lite"/>
    </source>
</evidence>
<feature type="compositionally biased region" description="Polar residues" evidence="10">
    <location>
        <begin position="15"/>
        <end position="26"/>
    </location>
</feature>
<dbReference type="AlphaFoldDB" id="A0A1H4EDN1"/>
<sequence>MAAKKKTKKGKPSGQKRSNVTKQNTVAPEVVKQEKNEVTADKKAKDGNSKANKAPKKTAKNKKPNIFVRAIDFIKSVFAELKKVSWLTGDELMKSTSVVAGIVAIMTLMTWVVDSGLGALAALLIGSK</sequence>
<dbReference type="EMBL" id="FNRK01000038">
    <property type="protein sequence ID" value="SEA82909.1"/>
    <property type="molecule type" value="Genomic_DNA"/>
</dbReference>
<dbReference type="OrthoDB" id="9799073at2"/>
<accession>A0A1H4EDN1</accession>
<keyword evidence="6 9" id="KW-1133">Transmembrane helix</keyword>
<evidence type="ECO:0000313" key="12">
    <source>
        <dbReference type="Proteomes" id="UP000199394"/>
    </source>
</evidence>
<keyword evidence="5 9" id="KW-0653">Protein transport</keyword>
<feature type="compositionally biased region" description="Basic and acidic residues" evidence="10">
    <location>
        <begin position="31"/>
        <end position="48"/>
    </location>
</feature>
<feature type="transmembrane region" description="Helical" evidence="9">
    <location>
        <begin position="98"/>
        <end position="125"/>
    </location>
</feature>
<proteinExistence type="inferred from homology"/>
<dbReference type="GO" id="GO:0005886">
    <property type="term" value="C:plasma membrane"/>
    <property type="evidence" value="ECO:0007669"/>
    <property type="project" value="UniProtKB-SubCell"/>
</dbReference>
<dbReference type="GO" id="GO:0065002">
    <property type="term" value="P:intracellular protein transmembrane transport"/>
    <property type="evidence" value="ECO:0007669"/>
    <property type="project" value="UniProtKB-UniRule"/>
</dbReference>
<dbReference type="InterPro" id="IPR005807">
    <property type="entry name" value="SecE_bac"/>
</dbReference>
<comment type="function">
    <text evidence="9">Essential subunit of the Sec protein translocation channel SecYEG. Clamps together the 2 halves of SecY. May contact the channel plug during translocation.</text>
</comment>
<keyword evidence="4 9" id="KW-0812">Transmembrane</keyword>
<dbReference type="PANTHER" id="PTHR33910:SF1">
    <property type="entry name" value="PROTEIN TRANSLOCASE SUBUNIT SECE"/>
    <property type="match status" value="1"/>
</dbReference>
<dbReference type="HAMAP" id="MF_00422">
    <property type="entry name" value="SecE"/>
    <property type="match status" value="1"/>
</dbReference>
<keyword evidence="2 9" id="KW-0813">Transport</keyword>
<gene>
    <name evidence="9" type="primary">secE</name>
    <name evidence="11" type="ORF">SAMN04515656_1385</name>
</gene>
<organism evidence="11 12">
    <name type="scientific">Eubacterium aggregans</name>
    <dbReference type="NCBI Taxonomy" id="81409"/>
    <lineage>
        <taxon>Bacteria</taxon>
        <taxon>Bacillati</taxon>
        <taxon>Bacillota</taxon>
        <taxon>Clostridia</taxon>
        <taxon>Eubacteriales</taxon>
        <taxon>Eubacteriaceae</taxon>
        <taxon>Eubacterium</taxon>
    </lineage>
</organism>
<dbReference type="Proteomes" id="UP000199394">
    <property type="component" value="Unassembled WGS sequence"/>
</dbReference>
<dbReference type="InterPro" id="IPR001901">
    <property type="entry name" value="Translocase_SecE/Sec61-g"/>
</dbReference>
<dbReference type="STRING" id="81409.SAMN04515656_1385"/>
<dbReference type="NCBIfam" id="TIGR00964">
    <property type="entry name" value="secE_bact"/>
    <property type="match status" value="1"/>
</dbReference>
<evidence type="ECO:0000256" key="4">
    <source>
        <dbReference type="ARBA" id="ARBA00022692"/>
    </source>
</evidence>
<name>A0A1H4EDN1_9FIRM</name>
<reference evidence="11 12" key="1">
    <citation type="submission" date="2016-10" db="EMBL/GenBank/DDBJ databases">
        <authorList>
            <person name="de Groot N.N."/>
        </authorList>
    </citation>
    <scope>NUCLEOTIDE SEQUENCE [LARGE SCALE GENOMIC DNA]</scope>
    <source>
        <strain evidence="11 12">SR12</strain>
    </source>
</reference>
<evidence type="ECO:0000256" key="6">
    <source>
        <dbReference type="ARBA" id="ARBA00022989"/>
    </source>
</evidence>
<feature type="compositionally biased region" description="Basic residues" evidence="10">
    <location>
        <begin position="1"/>
        <end position="11"/>
    </location>
</feature>
<evidence type="ECO:0000256" key="7">
    <source>
        <dbReference type="ARBA" id="ARBA00023010"/>
    </source>
</evidence>
<evidence type="ECO:0000256" key="1">
    <source>
        <dbReference type="ARBA" id="ARBA00004370"/>
    </source>
</evidence>
<evidence type="ECO:0000256" key="9">
    <source>
        <dbReference type="HAMAP-Rule" id="MF_00422"/>
    </source>
</evidence>
<protein>
    <recommendedName>
        <fullName evidence="9">Protein translocase subunit SecE</fullName>
    </recommendedName>
</protein>
<comment type="subunit">
    <text evidence="9">Component of the Sec protein translocase complex. Heterotrimer consisting of SecY, SecE and SecG subunits. The heterotrimers can form oligomers, although 1 heterotrimer is thought to be able to translocate proteins. Interacts with the ribosome. Interacts with SecDF, and other proteins may be involved. Interacts with SecA.</text>
</comment>
<dbReference type="GO" id="GO:0008320">
    <property type="term" value="F:protein transmembrane transporter activity"/>
    <property type="evidence" value="ECO:0007669"/>
    <property type="project" value="UniProtKB-UniRule"/>
</dbReference>
<keyword evidence="3 9" id="KW-1003">Cell membrane</keyword>
<dbReference type="PANTHER" id="PTHR33910">
    <property type="entry name" value="PROTEIN TRANSLOCASE SUBUNIT SECE"/>
    <property type="match status" value="1"/>
</dbReference>
<keyword evidence="7 9" id="KW-0811">Translocation</keyword>
<comment type="similarity">
    <text evidence="9">Belongs to the SecE/SEC61-gamma family.</text>
</comment>
<keyword evidence="12" id="KW-1185">Reference proteome</keyword>
<dbReference type="RefSeq" id="WP_090309805.1">
    <property type="nucleotide sequence ID" value="NZ_FNRK01000038.1"/>
</dbReference>
<comment type="subcellular location">
    <subcellularLocation>
        <location evidence="9">Cell membrane</location>
        <topology evidence="9">Single-pass membrane protein</topology>
    </subcellularLocation>
    <subcellularLocation>
        <location evidence="1">Membrane</location>
    </subcellularLocation>
</comment>
<evidence type="ECO:0000256" key="8">
    <source>
        <dbReference type="ARBA" id="ARBA00023136"/>
    </source>
</evidence>
<dbReference type="GO" id="GO:0009306">
    <property type="term" value="P:protein secretion"/>
    <property type="evidence" value="ECO:0007669"/>
    <property type="project" value="UniProtKB-UniRule"/>
</dbReference>
<evidence type="ECO:0000313" key="11">
    <source>
        <dbReference type="EMBL" id="SEA82909.1"/>
    </source>
</evidence>
<dbReference type="InterPro" id="IPR038379">
    <property type="entry name" value="SecE_sf"/>
</dbReference>
<dbReference type="Gene3D" id="1.20.5.1030">
    <property type="entry name" value="Preprotein translocase secy subunit"/>
    <property type="match status" value="1"/>
</dbReference>
<dbReference type="PRINTS" id="PR01650">
    <property type="entry name" value="SECETRNLCASE"/>
</dbReference>